<evidence type="ECO:0000313" key="2">
    <source>
        <dbReference type="Proteomes" id="UP000254939"/>
    </source>
</evidence>
<organism evidence="1 2">
    <name type="scientific">Rhizobium grahamii</name>
    <dbReference type="NCBI Taxonomy" id="1120045"/>
    <lineage>
        <taxon>Bacteria</taxon>
        <taxon>Pseudomonadati</taxon>
        <taxon>Pseudomonadota</taxon>
        <taxon>Alphaproteobacteria</taxon>
        <taxon>Hyphomicrobiales</taxon>
        <taxon>Rhizobiaceae</taxon>
        <taxon>Rhizobium/Agrobacterium group</taxon>
        <taxon>Rhizobium</taxon>
    </lineage>
</organism>
<name>A0A370KFK2_9HYPH</name>
<dbReference type="OrthoDB" id="8382103at2"/>
<protein>
    <submittedName>
        <fullName evidence="1">Uncharacterized protein</fullName>
    </submittedName>
</protein>
<dbReference type="EMBL" id="NAAC01000043">
    <property type="protein sequence ID" value="RDJ03227.1"/>
    <property type="molecule type" value="Genomic_DNA"/>
</dbReference>
<comment type="caution">
    <text evidence="1">The sequence shown here is derived from an EMBL/GenBank/DDBJ whole genome shotgun (WGS) entry which is preliminary data.</text>
</comment>
<dbReference type="AlphaFoldDB" id="A0A370KFK2"/>
<evidence type="ECO:0000313" key="1">
    <source>
        <dbReference type="EMBL" id="RDJ03227.1"/>
    </source>
</evidence>
<dbReference type="RefSeq" id="WP_016555934.1">
    <property type="nucleotide sequence ID" value="NZ_KZ857269.1"/>
</dbReference>
<gene>
    <name evidence="1" type="ORF">B5K06_29945</name>
</gene>
<sequence length="94" mass="10564">MAEIHPLLMAILIMLPHRQGWSLYSADVYDMGSGDPLGYFDIAFEPTTLRACGFYNAVGSSAVMRRPIWFQSHGNENDVVQAFYQLVREAGHVD</sequence>
<accession>A0A370KFK2</accession>
<proteinExistence type="predicted"/>
<reference evidence="1 2" key="1">
    <citation type="submission" date="2017-03" db="EMBL/GenBank/DDBJ databases">
        <title>Genome analysis of Rhizobial strains effectives or ineffectives for nitrogen fixation isolated from bean seeds.</title>
        <authorList>
            <person name="Peralta H."/>
            <person name="Aguilar-Vera A."/>
            <person name="Mora Y."/>
            <person name="Vargas-Lagunas C."/>
            <person name="Girard L."/>
            <person name="Mora J."/>
        </authorList>
    </citation>
    <scope>NUCLEOTIDE SEQUENCE [LARGE SCALE GENOMIC DNA]</scope>
    <source>
        <strain evidence="1 2">CCGM3</strain>
    </source>
</reference>
<dbReference type="Proteomes" id="UP000254939">
    <property type="component" value="Unassembled WGS sequence"/>
</dbReference>